<dbReference type="Gene3D" id="3.10.580.10">
    <property type="entry name" value="CBS-domain"/>
    <property type="match status" value="1"/>
</dbReference>
<dbReference type="SUPFAM" id="SSF158791">
    <property type="entry name" value="MgtE N-terminal domain-like"/>
    <property type="match status" value="1"/>
</dbReference>
<dbReference type="Pfam" id="PF01769">
    <property type="entry name" value="MgtE"/>
    <property type="match status" value="1"/>
</dbReference>
<evidence type="ECO:0000256" key="7">
    <source>
        <dbReference type="ARBA" id="ARBA00023136"/>
    </source>
</evidence>
<dbReference type="SMART" id="SM00116">
    <property type="entry name" value="CBS"/>
    <property type="match status" value="1"/>
</dbReference>
<keyword evidence="9" id="KW-1003">Cell membrane</keyword>
<dbReference type="Proteomes" id="UP000218765">
    <property type="component" value="Chromosome"/>
</dbReference>
<comment type="subcellular location">
    <subcellularLocation>
        <location evidence="9">Cell membrane</location>
        <topology evidence="9">Multi-pass membrane protein</topology>
    </subcellularLocation>
    <subcellularLocation>
        <location evidence="1">Membrane</location>
        <topology evidence="1">Multi-pass membrane protein</topology>
    </subcellularLocation>
</comment>
<dbReference type="PANTHER" id="PTHR43773">
    <property type="entry name" value="MAGNESIUM TRANSPORTER MGTE"/>
    <property type="match status" value="1"/>
</dbReference>
<evidence type="ECO:0000256" key="8">
    <source>
        <dbReference type="PROSITE-ProRule" id="PRU00703"/>
    </source>
</evidence>
<keyword evidence="5 9" id="KW-0460">Magnesium</keyword>
<protein>
    <recommendedName>
        <fullName evidence="9">Magnesium transporter MgtE</fullName>
    </recommendedName>
</protein>
<keyword evidence="8" id="KW-0129">CBS domain</keyword>
<comment type="similarity">
    <text evidence="2 9">Belongs to the SLC41A transporter family.</text>
</comment>
<keyword evidence="9" id="KW-0479">Metal-binding</keyword>
<evidence type="ECO:0000256" key="4">
    <source>
        <dbReference type="ARBA" id="ARBA00022692"/>
    </source>
</evidence>
<evidence type="ECO:0000256" key="1">
    <source>
        <dbReference type="ARBA" id="ARBA00004141"/>
    </source>
</evidence>
<dbReference type="GO" id="GO:0005886">
    <property type="term" value="C:plasma membrane"/>
    <property type="evidence" value="ECO:0007669"/>
    <property type="project" value="UniProtKB-SubCell"/>
</dbReference>
<dbReference type="InterPro" id="IPR038076">
    <property type="entry name" value="MgtE_N_sf"/>
</dbReference>
<dbReference type="InterPro" id="IPR000644">
    <property type="entry name" value="CBS_dom"/>
</dbReference>
<feature type="transmembrane region" description="Helical" evidence="9">
    <location>
        <begin position="364"/>
        <end position="386"/>
    </location>
</feature>
<feature type="transmembrane region" description="Helical" evidence="9">
    <location>
        <begin position="291"/>
        <end position="310"/>
    </location>
</feature>
<dbReference type="Pfam" id="PF00571">
    <property type="entry name" value="CBS"/>
    <property type="match status" value="2"/>
</dbReference>
<dbReference type="GO" id="GO:0015095">
    <property type="term" value="F:magnesium ion transmembrane transporter activity"/>
    <property type="evidence" value="ECO:0007669"/>
    <property type="project" value="UniProtKB-UniRule"/>
</dbReference>
<dbReference type="SMART" id="SM00924">
    <property type="entry name" value="MgtE_N"/>
    <property type="match status" value="1"/>
</dbReference>
<dbReference type="InterPro" id="IPR036739">
    <property type="entry name" value="SLC41_membr_dom_sf"/>
</dbReference>
<keyword evidence="6 9" id="KW-1133">Transmembrane helix</keyword>
<dbReference type="PANTHER" id="PTHR43773:SF1">
    <property type="entry name" value="MAGNESIUM TRANSPORTER MGTE"/>
    <property type="match status" value="1"/>
</dbReference>
<evidence type="ECO:0000313" key="12">
    <source>
        <dbReference type="Proteomes" id="UP000218765"/>
    </source>
</evidence>
<organism evidence="11 12">
    <name type="scientific">Thiohalobacter thiocyanaticus</name>
    <dbReference type="NCBI Taxonomy" id="585455"/>
    <lineage>
        <taxon>Bacteria</taxon>
        <taxon>Pseudomonadati</taxon>
        <taxon>Pseudomonadota</taxon>
        <taxon>Gammaproteobacteria</taxon>
        <taxon>Thiohalobacterales</taxon>
        <taxon>Thiohalobacteraceae</taxon>
        <taxon>Thiohalobacter</taxon>
    </lineage>
</organism>
<feature type="transmembrane region" description="Helical" evidence="9">
    <location>
        <begin position="316"/>
        <end position="343"/>
    </location>
</feature>
<feature type="domain" description="CBS" evidence="10">
    <location>
        <begin position="208"/>
        <end position="266"/>
    </location>
</feature>
<keyword evidence="7 9" id="KW-0472">Membrane</keyword>
<feature type="transmembrane region" description="Helical" evidence="9">
    <location>
        <begin position="392"/>
        <end position="417"/>
    </location>
</feature>
<dbReference type="CDD" id="cd04606">
    <property type="entry name" value="CBS_pair_Mg_transporter"/>
    <property type="match status" value="1"/>
</dbReference>
<dbReference type="NCBIfam" id="TIGR00400">
    <property type="entry name" value="mgtE"/>
    <property type="match status" value="1"/>
</dbReference>
<dbReference type="EMBL" id="AP018052">
    <property type="protein sequence ID" value="BAZ93415.1"/>
    <property type="molecule type" value="Genomic_DNA"/>
</dbReference>
<sequence>MADSHKETAQAQDHLHKVSDALASGAASRVRRLIHNLRPAEIAHVLESIPKDPRIILWELVDPDDRGEVLLHVGDEVRSGLIKEMEAGELVALTENLDTDDLADLLQDLPGTVIHEVLRSMDLQNRHRLESVLSYSEDTAGGLMNVDTITVRADVSLDVVLRYLRLRGNLPDLTDSLMVVDRNDRYLGLLPLSTLLTMDPELSVAEVMVRDVEGIQAETTAVQVAKLFEDRDLISAPVIDQNGRLVGRITIDDVVDVIRDEADHSLMSMAGLNEEGDIFAPVFSSTRRRSIWLGINLMTAFLASWVIGLFEATLQQIVALAVLMPIVASMGGIAGSQTLTIVIRGLALNQIGKSNSRLLMTKELAVGALNGILWSVVVAVIAALWFQSAQVGIIIGAAIIINLAVAALAGFSIPLVLQRMGIDPALAGSVLLTTVTDVIGFMAFLGLGTVFLL</sequence>
<dbReference type="SUPFAM" id="SSF54631">
    <property type="entry name" value="CBS-domain pair"/>
    <property type="match status" value="1"/>
</dbReference>
<accession>A0A1Z4VPI2</accession>
<evidence type="ECO:0000259" key="10">
    <source>
        <dbReference type="PROSITE" id="PS51371"/>
    </source>
</evidence>
<dbReference type="InterPro" id="IPR006668">
    <property type="entry name" value="Mg_transptr_MgtE_intracell_dom"/>
</dbReference>
<dbReference type="InterPro" id="IPR006669">
    <property type="entry name" value="MgtE_transporter"/>
</dbReference>
<name>A0A1Z4VPI2_9GAMM</name>
<dbReference type="Pfam" id="PF03448">
    <property type="entry name" value="MgtE_N"/>
    <property type="match status" value="1"/>
</dbReference>
<dbReference type="RefSeq" id="WP_096365350.1">
    <property type="nucleotide sequence ID" value="NZ_AP018052.1"/>
</dbReference>
<evidence type="ECO:0000256" key="9">
    <source>
        <dbReference type="RuleBase" id="RU362011"/>
    </source>
</evidence>
<dbReference type="PROSITE" id="PS51371">
    <property type="entry name" value="CBS"/>
    <property type="match status" value="1"/>
</dbReference>
<evidence type="ECO:0000256" key="2">
    <source>
        <dbReference type="ARBA" id="ARBA00009749"/>
    </source>
</evidence>
<evidence type="ECO:0000313" key="11">
    <source>
        <dbReference type="EMBL" id="BAZ93415.1"/>
    </source>
</evidence>
<dbReference type="InterPro" id="IPR046342">
    <property type="entry name" value="CBS_dom_sf"/>
</dbReference>
<keyword evidence="3 9" id="KW-0813">Transport</keyword>
<keyword evidence="4 9" id="KW-0812">Transmembrane</keyword>
<dbReference type="GO" id="GO:0046872">
    <property type="term" value="F:metal ion binding"/>
    <property type="evidence" value="ECO:0007669"/>
    <property type="project" value="UniProtKB-KW"/>
</dbReference>
<dbReference type="Gene3D" id="1.25.60.10">
    <property type="entry name" value="MgtE N-terminal domain-like"/>
    <property type="match status" value="1"/>
</dbReference>
<dbReference type="Gene3D" id="1.10.357.20">
    <property type="entry name" value="SLC41 divalent cation transporters, integral membrane domain"/>
    <property type="match status" value="1"/>
</dbReference>
<feature type="transmembrane region" description="Helical" evidence="9">
    <location>
        <begin position="429"/>
        <end position="452"/>
    </location>
</feature>
<comment type="function">
    <text evidence="9">Acts as a magnesium transporter.</text>
</comment>
<dbReference type="AlphaFoldDB" id="A0A1Z4VPI2"/>
<evidence type="ECO:0000256" key="3">
    <source>
        <dbReference type="ARBA" id="ARBA00022448"/>
    </source>
</evidence>
<dbReference type="SUPFAM" id="SSF161093">
    <property type="entry name" value="MgtE membrane domain-like"/>
    <property type="match status" value="1"/>
</dbReference>
<dbReference type="OrthoDB" id="9790355at2"/>
<evidence type="ECO:0000256" key="5">
    <source>
        <dbReference type="ARBA" id="ARBA00022842"/>
    </source>
</evidence>
<proteinExistence type="inferred from homology"/>
<comment type="subunit">
    <text evidence="9">Homodimer.</text>
</comment>
<dbReference type="KEGG" id="ttc:FOKN1_1015"/>
<gene>
    <name evidence="11" type="ORF">FOKN1_1015</name>
</gene>
<reference evidence="11 12" key="1">
    <citation type="submission" date="2017-05" db="EMBL/GenBank/DDBJ databases">
        <title>Thiocyanate degradation by Thiohalobacter thiocyanaticus FOKN1.</title>
        <authorList>
            <person name="Oshiki M."/>
            <person name="Fukushima T."/>
            <person name="Kawano S."/>
            <person name="Nakagawa J."/>
        </authorList>
    </citation>
    <scope>NUCLEOTIDE SEQUENCE [LARGE SCALE GENOMIC DNA]</scope>
    <source>
        <strain evidence="11 12">FOKN1</strain>
    </source>
</reference>
<dbReference type="InterPro" id="IPR006667">
    <property type="entry name" value="SLC41_membr_dom"/>
</dbReference>
<evidence type="ECO:0000256" key="6">
    <source>
        <dbReference type="ARBA" id="ARBA00022989"/>
    </source>
</evidence>
<keyword evidence="12" id="KW-1185">Reference proteome</keyword>